<dbReference type="Gene3D" id="3.90.180.10">
    <property type="entry name" value="Medium-chain alcohol dehydrogenases, catalytic domain"/>
    <property type="match status" value="1"/>
</dbReference>
<dbReference type="Proteomes" id="UP000245461">
    <property type="component" value="Unassembled WGS sequence"/>
</dbReference>
<evidence type="ECO:0000313" key="2">
    <source>
        <dbReference type="EMBL" id="PWR22479.1"/>
    </source>
</evidence>
<dbReference type="GO" id="GO:0016491">
    <property type="term" value="F:oxidoreductase activity"/>
    <property type="evidence" value="ECO:0007669"/>
    <property type="project" value="InterPro"/>
</dbReference>
<dbReference type="SMART" id="SM00829">
    <property type="entry name" value="PKS_ER"/>
    <property type="match status" value="1"/>
</dbReference>
<name>A0A317E619_9PROT</name>
<dbReference type="SUPFAM" id="SSF51735">
    <property type="entry name" value="NAD(P)-binding Rossmann-fold domains"/>
    <property type="match status" value="1"/>
</dbReference>
<dbReference type="InterPro" id="IPR036291">
    <property type="entry name" value="NAD(P)-bd_dom_sf"/>
</dbReference>
<keyword evidence="3" id="KW-1185">Reference proteome</keyword>
<dbReference type="OrthoDB" id="9787435at2"/>
<dbReference type="InterPro" id="IPR020843">
    <property type="entry name" value="ER"/>
</dbReference>
<evidence type="ECO:0000259" key="1">
    <source>
        <dbReference type="SMART" id="SM00829"/>
    </source>
</evidence>
<sequence length="313" mass="31910">MKALVVTAAGQLPALADFPEPVAGPGEVLVRVAATALCPLARVRASGQHYSAGGTYPLVAGVDGTGTLDDGRPVYFMLPRAPFGSMAEIAPVAEAQVVPLPGGLDPVTAAAIANPGMSSWAALTERARFRPGESVLINGATGASGRLAVQIARHMGASRIVATGRNRAVLDTLGADETIALEADRAGLQARFMPVFARGIDIVLDYLWGPSAEALMLAGAKAGPASVPIRFVQIGTASSLSIDLPGAILRSSALEIMGSGIGSVAMPRLIAATGAMLRAAAPAGLSLPHRTVPLAEGGAAWGWRETERLVFTP</sequence>
<dbReference type="Gene3D" id="3.40.50.720">
    <property type="entry name" value="NAD(P)-binding Rossmann-like Domain"/>
    <property type="match status" value="1"/>
</dbReference>
<dbReference type="InterPro" id="IPR011032">
    <property type="entry name" value="GroES-like_sf"/>
</dbReference>
<accession>A0A317E619</accession>
<dbReference type="SUPFAM" id="SSF50129">
    <property type="entry name" value="GroES-like"/>
    <property type="match status" value="1"/>
</dbReference>
<gene>
    <name evidence="2" type="ORF">DKG74_11390</name>
</gene>
<proteinExistence type="predicted"/>
<dbReference type="AlphaFoldDB" id="A0A317E619"/>
<dbReference type="PANTHER" id="PTHR43677:SF11">
    <property type="entry name" value="ZINC-CONTAINING ALCOHOL DEHYDROGENASE"/>
    <property type="match status" value="1"/>
</dbReference>
<dbReference type="EMBL" id="QGLE01000006">
    <property type="protein sequence ID" value="PWR22479.1"/>
    <property type="molecule type" value="Genomic_DNA"/>
</dbReference>
<dbReference type="RefSeq" id="WP_109905834.1">
    <property type="nucleotide sequence ID" value="NZ_QGLE01000006.1"/>
</dbReference>
<protein>
    <submittedName>
        <fullName evidence="2">Alcohol dehydrogenase</fullName>
    </submittedName>
</protein>
<evidence type="ECO:0000313" key="3">
    <source>
        <dbReference type="Proteomes" id="UP000245461"/>
    </source>
</evidence>
<reference evidence="2 3" key="1">
    <citation type="submission" date="2018-05" db="EMBL/GenBank/DDBJ databases">
        <title>Zavarzinia sp. HR-AS.</title>
        <authorList>
            <person name="Lee Y."/>
            <person name="Jeon C.O."/>
        </authorList>
    </citation>
    <scope>NUCLEOTIDE SEQUENCE [LARGE SCALE GENOMIC DNA]</scope>
    <source>
        <strain evidence="2 3">HR-AS</strain>
    </source>
</reference>
<dbReference type="PANTHER" id="PTHR43677">
    <property type="entry name" value="SHORT-CHAIN DEHYDROGENASE/REDUCTASE"/>
    <property type="match status" value="1"/>
</dbReference>
<feature type="domain" description="Enoyl reductase (ER)" evidence="1">
    <location>
        <begin position="10"/>
        <end position="311"/>
    </location>
</feature>
<dbReference type="InterPro" id="IPR051397">
    <property type="entry name" value="Zn-ADH-like_protein"/>
</dbReference>
<comment type="caution">
    <text evidence="2">The sequence shown here is derived from an EMBL/GenBank/DDBJ whole genome shotgun (WGS) entry which is preliminary data.</text>
</comment>
<organism evidence="2 3">
    <name type="scientific">Zavarzinia aquatilis</name>
    <dbReference type="NCBI Taxonomy" id="2211142"/>
    <lineage>
        <taxon>Bacteria</taxon>
        <taxon>Pseudomonadati</taxon>
        <taxon>Pseudomonadota</taxon>
        <taxon>Alphaproteobacteria</taxon>
        <taxon>Rhodospirillales</taxon>
        <taxon>Zavarziniaceae</taxon>
        <taxon>Zavarzinia</taxon>
    </lineage>
</organism>